<dbReference type="Proteomes" id="UP000184171">
    <property type="component" value="Unassembled WGS sequence"/>
</dbReference>
<organism evidence="8 9">
    <name type="scientific">Malonomonas rubra DSM 5091</name>
    <dbReference type="NCBI Taxonomy" id="1122189"/>
    <lineage>
        <taxon>Bacteria</taxon>
        <taxon>Pseudomonadati</taxon>
        <taxon>Thermodesulfobacteriota</taxon>
        <taxon>Desulfuromonadia</taxon>
        <taxon>Desulfuromonadales</taxon>
        <taxon>Geopsychrobacteraceae</taxon>
        <taxon>Malonomonas</taxon>
    </lineage>
</organism>
<evidence type="ECO:0000256" key="5">
    <source>
        <dbReference type="SAM" id="Coils"/>
    </source>
</evidence>
<keyword evidence="3 4" id="KW-0597">Phosphoprotein</keyword>
<dbReference type="Pfam" id="PF00512">
    <property type="entry name" value="HisKA"/>
    <property type="match status" value="1"/>
</dbReference>
<keyword evidence="5" id="KW-0175">Coiled coil</keyword>
<feature type="domain" description="Histidine kinase" evidence="6">
    <location>
        <begin position="189"/>
        <end position="396"/>
    </location>
</feature>
<sequence length="400" mass="45000">MTIEKSRFAGEKVLLVDDEEVILELTSLLLRKRGFEVLLARNGEECVRMVAEHHPALVLLDYMMPVMNGFSALKQIKINYPDTYVIMFTGKGSEEVAVEVMKAGASDYLQKPFSNKNLQERIDSILMIRKVELENHNLLREREFLQREIEEWNRELEQRVVNKSRELELAHKEIIQSEKLATLGHISAGMAHEIRNPLNSINLFAQILMSAPELDEENRNYVTKITQEVERIDQILLKMLAASKGEGEKLERVNLVNVIHKVLSDYKVQIDAQKIDVDCKLDASAPEIEADPVEMEQIFTNLISNALFEMQDGGRLGLVMISDAESLIIKVADSGRGIPTENLARLFDPFFTTKEKGTGFGLSVVLRIIKGYGGKISVDSAPGEGATFIVELPLLPSSVH</sequence>
<dbReference type="SMART" id="SM00388">
    <property type="entry name" value="HisKA"/>
    <property type="match status" value="1"/>
</dbReference>
<protein>
    <recommendedName>
        <fullName evidence="2">histidine kinase</fullName>
        <ecNumber evidence="2">2.7.13.3</ecNumber>
    </recommendedName>
</protein>
<dbReference type="RefSeq" id="WP_072905631.1">
    <property type="nucleotide sequence ID" value="NZ_FQZT01000002.1"/>
</dbReference>
<dbReference type="SUPFAM" id="SSF55874">
    <property type="entry name" value="ATPase domain of HSP90 chaperone/DNA topoisomerase II/histidine kinase"/>
    <property type="match status" value="1"/>
</dbReference>
<evidence type="ECO:0000259" key="6">
    <source>
        <dbReference type="PROSITE" id="PS50109"/>
    </source>
</evidence>
<dbReference type="EMBL" id="FQZT01000002">
    <property type="protein sequence ID" value="SHI73296.1"/>
    <property type="molecule type" value="Genomic_DNA"/>
</dbReference>
<dbReference type="InterPro" id="IPR036097">
    <property type="entry name" value="HisK_dim/P_sf"/>
</dbReference>
<keyword evidence="8" id="KW-0418">Kinase</keyword>
<evidence type="ECO:0000256" key="2">
    <source>
        <dbReference type="ARBA" id="ARBA00012438"/>
    </source>
</evidence>
<dbReference type="SMART" id="SM00387">
    <property type="entry name" value="HATPase_c"/>
    <property type="match status" value="1"/>
</dbReference>
<name>A0A1M6DJ62_MALRU</name>
<dbReference type="PRINTS" id="PR00344">
    <property type="entry name" value="BCTRLSENSOR"/>
</dbReference>
<dbReference type="PANTHER" id="PTHR43547">
    <property type="entry name" value="TWO-COMPONENT HISTIDINE KINASE"/>
    <property type="match status" value="1"/>
</dbReference>
<dbReference type="SMART" id="SM00448">
    <property type="entry name" value="REC"/>
    <property type="match status" value="1"/>
</dbReference>
<dbReference type="CDD" id="cd00082">
    <property type="entry name" value="HisKA"/>
    <property type="match status" value="1"/>
</dbReference>
<evidence type="ECO:0000313" key="8">
    <source>
        <dbReference type="EMBL" id="SHI73296.1"/>
    </source>
</evidence>
<dbReference type="SUPFAM" id="SSF47384">
    <property type="entry name" value="Homodimeric domain of signal transducing histidine kinase"/>
    <property type="match status" value="1"/>
</dbReference>
<accession>A0A1M6DJ62</accession>
<dbReference type="Gene3D" id="1.10.287.130">
    <property type="match status" value="1"/>
</dbReference>
<evidence type="ECO:0000256" key="3">
    <source>
        <dbReference type="ARBA" id="ARBA00022553"/>
    </source>
</evidence>
<dbReference type="Gene3D" id="3.30.565.10">
    <property type="entry name" value="Histidine kinase-like ATPase, C-terminal domain"/>
    <property type="match status" value="1"/>
</dbReference>
<dbReference type="GO" id="GO:0000155">
    <property type="term" value="F:phosphorelay sensor kinase activity"/>
    <property type="evidence" value="ECO:0007669"/>
    <property type="project" value="InterPro"/>
</dbReference>
<dbReference type="AlphaFoldDB" id="A0A1M6DJ62"/>
<evidence type="ECO:0000313" key="9">
    <source>
        <dbReference type="Proteomes" id="UP000184171"/>
    </source>
</evidence>
<dbReference type="OrthoDB" id="9805967at2"/>
<dbReference type="Pfam" id="PF00072">
    <property type="entry name" value="Response_reg"/>
    <property type="match status" value="1"/>
</dbReference>
<evidence type="ECO:0000256" key="1">
    <source>
        <dbReference type="ARBA" id="ARBA00000085"/>
    </source>
</evidence>
<dbReference type="STRING" id="1122189.SAMN02745165_00704"/>
<keyword evidence="8" id="KW-0808">Transferase</keyword>
<dbReference type="PROSITE" id="PS50110">
    <property type="entry name" value="RESPONSE_REGULATORY"/>
    <property type="match status" value="1"/>
</dbReference>
<dbReference type="InterPro" id="IPR003661">
    <property type="entry name" value="HisK_dim/P_dom"/>
</dbReference>
<dbReference type="InterPro" id="IPR004358">
    <property type="entry name" value="Sig_transdc_His_kin-like_C"/>
</dbReference>
<dbReference type="PROSITE" id="PS50109">
    <property type="entry name" value="HIS_KIN"/>
    <property type="match status" value="1"/>
</dbReference>
<feature type="domain" description="Response regulatory" evidence="7">
    <location>
        <begin position="12"/>
        <end position="126"/>
    </location>
</feature>
<proteinExistence type="predicted"/>
<evidence type="ECO:0000259" key="7">
    <source>
        <dbReference type="PROSITE" id="PS50110"/>
    </source>
</evidence>
<dbReference type="SUPFAM" id="SSF52172">
    <property type="entry name" value="CheY-like"/>
    <property type="match status" value="1"/>
</dbReference>
<reference evidence="8 9" key="1">
    <citation type="submission" date="2016-11" db="EMBL/GenBank/DDBJ databases">
        <authorList>
            <person name="Jaros S."/>
            <person name="Januszkiewicz K."/>
            <person name="Wedrychowicz H."/>
        </authorList>
    </citation>
    <scope>NUCLEOTIDE SEQUENCE [LARGE SCALE GENOMIC DNA]</scope>
    <source>
        <strain evidence="8 9">DSM 5091</strain>
    </source>
</reference>
<dbReference type="InterPro" id="IPR036890">
    <property type="entry name" value="HATPase_C_sf"/>
</dbReference>
<dbReference type="EC" id="2.7.13.3" evidence="2"/>
<comment type="catalytic activity">
    <reaction evidence="1">
        <text>ATP + protein L-histidine = ADP + protein N-phospho-L-histidine.</text>
        <dbReference type="EC" id="2.7.13.3"/>
    </reaction>
</comment>
<dbReference type="InterPro" id="IPR005467">
    <property type="entry name" value="His_kinase_dom"/>
</dbReference>
<keyword evidence="9" id="KW-1185">Reference proteome</keyword>
<dbReference type="Gene3D" id="3.40.50.2300">
    <property type="match status" value="1"/>
</dbReference>
<dbReference type="InterPro" id="IPR001789">
    <property type="entry name" value="Sig_transdc_resp-reg_receiver"/>
</dbReference>
<gene>
    <name evidence="8" type="ORF">SAMN02745165_00704</name>
</gene>
<dbReference type="InterPro" id="IPR011006">
    <property type="entry name" value="CheY-like_superfamily"/>
</dbReference>
<evidence type="ECO:0000256" key="4">
    <source>
        <dbReference type="PROSITE-ProRule" id="PRU00169"/>
    </source>
</evidence>
<dbReference type="CDD" id="cd00156">
    <property type="entry name" value="REC"/>
    <property type="match status" value="1"/>
</dbReference>
<dbReference type="PANTHER" id="PTHR43547:SF2">
    <property type="entry name" value="HYBRID SIGNAL TRANSDUCTION HISTIDINE KINASE C"/>
    <property type="match status" value="1"/>
</dbReference>
<dbReference type="InterPro" id="IPR003594">
    <property type="entry name" value="HATPase_dom"/>
</dbReference>
<feature type="coiled-coil region" evidence="5">
    <location>
        <begin position="128"/>
        <end position="173"/>
    </location>
</feature>
<feature type="modified residue" description="4-aspartylphosphate" evidence="4">
    <location>
        <position position="61"/>
    </location>
</feature>
<dbReference type="Pfam" id="PF02518">
    <property type="entry name" value="HATPase_c"/>
    <property type="match status" value="1"/>
</dbReference>